<keyword evidence="10 15" id="KW-0057">Aromatic amino acid biosynthesis</keyword>
<evidence type="ECO:0000256" key="1">
    <source>
        <dbReference type="ARBA" id="ARBA00001164"/>
    </source>
</evidence>
<protein>
    <recommendedName>
        <fullName evidence="15 16">Multifunctional fusion protein</fullName>
    </recommendedName>
    <domain>
        <recommendedName>
            <fullName evidence="15">Indole-3-glycerol phosphate synthase</fullName>
            <shortName evidence="15">IGPS</shortName>
            <ecNumber evidence="15">4.1.1.48</ecNumber>
        </recommendedName>
    </domain>
    <domain>
        <recommendedName>
            <fullName evidence="16">N-(5'-phosphoribosyl)anthranilate isomerase</fullName>
            <shortName evidence="16">PRAI</shortName>
            <ecNumber evidence="16">5.3.1.24</ecNumber>
        </recommendedName>
    </domain>
</protein>
<evidence type="ECO:0000256" key="7">
    <source>
        <dbReference type="ARBA" id="ARBA00022605"/>
    </source>
</evidence>
<dbReference type="Pfam" id="PF00218">
    <property type="entry name" value="IGPS"/>
    <property type="match status" value="1"/>
</dbReference>
<comment type="similarity">
    <text evidence="6">In the C-terminal section; belongs to the TrpF family.</text>
</comment>
<evidence type="ECO:0000256" key="10">
    <source>
        <dbReference type="ARBA" id="ARBA00023141"/>
    </source>
</evidence>
<gene>
    <name evidence="19" type="primary">trpCF</name>
    <name evidence="15" type="synonym">trpC</name>
    <name evidence="16" type="synonym">trpF</name>
    <name evidence="19" type="ORF">ICJ55_08795</name>
</gene>
<dbReference type="Gene3D" id="3.20.20.70">
    <property type="entry name" value="Aldolase class I"/>
    <property type="match status" value="2"/>
</dbReference>
<evidence type="ECO:0000256" key="15">
    <source>
        <dbReference type="HAMAP-Rule" id="MF_00134"/>
    </source>
</evidence>
<dbReference type="PANTHER" id="PTHR22854:SF2">
    <property type="entry name" value="INDOLE-3-GLYCEROL-PHOSPHATE SYNTHASE"/>
    <property type="match status" value="1"/>
</dbReference>
<comment type="similarity">
    <text evidence="5">In the N-terminal section; belongs to the TrpC family.</text>
</comment>
<dbReference type="NCBIfam" id="NF006945">
    <property type="entry name" value="PRK09427.1"/>
    <property type="match status" value="1"/>
</dbReference>
<keyword evidence="12 15" id="KW-0456">Lyase</keyword>
<comment type="pathway">
    <text evidence="4 15">Amino-acid biosynthesis; L-tryptophan biosynthesis; L-tryptophan from chorismate: step 4/5.</text>
</comment>
<comment type="catalytic activity">
    <reaction evidence="1 16">
        <text>N-(5-phospho-beta-D-ribosyl)anthranilate = 1-(2-carboxyphenylamino)-1-deoxy-D-ribulose 5-phosphate</text>
        <dbReference type="Rhea" id="RHEA:21540"/>
        <dbReference type="ChEBI" id="CHEBI:18277"/>
        <dbReference type="ChEBI" id="CHEBI:58613"/>
        <dbReference type="EC" id="5.3.1.24"/>
    </reaction>
</comment>
<comment type="pathway">
    <text evidence="3 16">Amino-acid biosynthesis; L-tryptophan biosynthesis; L-tryptophan from chorismate: step 3/5.</text>
</comment>
<evidence type="ECO:0000313" key="19">
    <source>
        <dbReference type="EMBL" id="QNS14831.1"/>
    </source>
</evidence>
<feature type="domain" description="Indole-3-glycerol phosphate synthase" evidence="17">
    <location>
        <begin position="25"/>
        <end position="278"/>
    </location>
</feature>
<evidence type="ECO:0000256" key="16">
    <source>
        <dbReference type="HAMAP-Rule" id="MF_00135"/>
    </source>
</evidence>
<dbReference type="UniPathway" id="UPA00035">
    <property type="reaction ID" value="UER00042"/>
</dbReference>
<comment type="similarity">
    <text evidence="16">Belongs to the TrpF family.</text>
</comment>
<dbReference type="GO" id="GO:0004640">
    <property type="term" value="F:phosphoribosylanthranilate isomerase activity"/>
    <property type="evidence" value="ECO:0007669"/>
    <property type="project" value="UniProtKB-UniRule"/>
</dbReference>
<evidence type="ECO:0000259" key="18">
    <source>
        <dbReference type="Pfam" id="PF00697"/>
    </source>
</evidence>
<sequence>MNFTTQSDFSLGIYMQPHNNQPTILQKIVQDKAVWVEQKQNAFPLSEFQHKIVKSDRDFYAALAKGTHREPAYILECKKASPSKGLIRAEFDLDAIAQVYKNYATAISVLTDEQYFQGDFRYIDQVKQQTTQPILCKDFMISAYQVYLARFYNADAILLMLSVVDDETYRELADLAHSLGMGVLTETSNEAEFERALALGAKVIGVNNRDLHTLTIDMNRIVDLVEKYQGQIPSDVCLISESGINDHNQVKRIKPYVHAFLIGSSLMGNIDLNNAVRAVVFGENKVCGLTRVQDVKAVYELGSLYGGLIFAEGSPRQLSLRQAQELIVNAPLRYVGVFQNQAVEFVEKIAKQLELFAVQLHGSEDENYIAALAEKLAGKTQIWKALSVDIDAESIAFQDNPQIARYVLDSKIGSQQGGTGKTFNWALIPETLKQKSLLAGGINAENIEAALAQGCLGLDLNSGVESAKGVKDLEKLTACLTKIIQH</sequence>
<evidence type="ECO:0000256" key="3">
    <source>
        <dbReference type="ARBA" id="ARBA00004664"/>
    </source>
</evidence>
<dbReference type="PROSITE" id="PS00614">
    <property type="entry name" value="IGPS"/>
    <property type="match status" value="1"/>
</dbReference>
<dbReference type="SUPFAM" id="SSF51366">
    <property type="entry name" value="Ribulose-phoshate binding barrel"/>
    <property type="match status" value="2"/>
</dbReference>
<dbReference type="InterPro" id="IPR045186">
    <property type="entry name" value="Indole-3-glycerol_P_synth"/>
</dbReference>
<evidence type="ECO:0000256" key="11">
    <source>
        <dbReference type="ARBA" id="ARBA00023235"/>
    </source>
</evidence>
<dbReference type="GO" id="GO:0000162">
    <property type="term" value="P:L-tryptophan biosynthetic process"/>
    <property type="evidence" value="ECO:0007669"/>
    <property type="project" value="UniProtKB-UniRule"/>
</dbReference>
<dbReference type="KEGG" id="mbos:ICJ55_08795"/>
<keyword evidence="20" id="KW-1185">Reference proteome</keyword>
<dbReference type="AlphaFoldDB" id="A0A7H1C1H6"/>
<evidence type="ECO:0000256" key="5">
    <source>
        <dbReference type="ARBA" id="ARBA00007902"/>
    </source>
</evidence>
<keyword evidence="13" id="KW-0511">Multifunctional enzyme</keyword>
<reference evidence="19 20" key="1">
    <citation type="submission" date="2020-09" db="EMBL/GenBank/DDBJ databases">
        <title>Mannheimia bovis sp.nov., isolated from a cow.</title>
        <authorList>
            <person name="Li F."/>
        </authorList>
    </citation>
    <scope>NUCLEOTIDE SEQUENCE [LARGE SCALE GENOMIC DNA]</scope>
    <source>
        <strain evidence="19 20">ZY190616</strain>
    </source>
</reference>
<dbReference type="InterPro" id="IPR001468">
    <property type="entry name" value="Indole-3-GlycerolPSynthase_CS"/>
</dbReference>
<dbReference type="HAMAP" id="MF_00134_B">
    <property type="entry name" value="IGPS_B"/>
    <property type="match status" value="1"/>
</dbReference>
<evidence type="ECO:0000256" key="13">
    <source>
        <dbReference type="ARBA" id="ARBA00023268"/>
    </source>
</evidence>
<evidence type="ECO:0000259" key="17">
    <source>
        <dbReference type="Pfam" id="PF00218"/>
    </source>
</evidence>
<accession>A0A7H1C1H6</accession>
<organism evidence="19 20">
    <name type="scientific">Mannheimia bovis</name>
    <dbReference type="NCBI Taxonomy" id="2770636"/>
    <lineage>
        <taxon>Bacteria</taxon>
        <taxon>Pseudomonadati</taxon>
        <taxon>Pseudomonadota</taxon>
        <taxon>Gammaproteobacteria</taxon>
        <taxon>Pasteurellales</taxon>
        <taxon>Pasteurellaceae</taxon>
        <taxon>Mannheimia</taxon>
    </lineage>
</organism>
<evidence type="ECO:0000256" key="12">
    <source>
        <dbReference type="ARBA" id="ARBA00023239"/>
    </source>
</evidence>
<evidence type="ECO:0000256" key="8">
    <source>
        <dbReference type="ARBA" id="ARBA00022793"/>
    </source>
</evidence>
<dbReference type="FunFam" id="3.20.20.70:FF:000024">
    <property type="entry name" value="Indole-3-glycerol phosphate synthase"/>
    <property type="match status" value="1"/>
</dbReference>
<dbReference type="HAMAP" id="MF_00135">
    <property type="entry name" value="PRAI"/>
    <property type="match status" value="1"/>
</dbReference>
<evidence type="ECO:0000256" key="2">
    <source>
        <dbReference type="ARBA" id="ARBA00001633"/>
    </source>
</evidence>
<evidence type="ECO:0000256" key="14">
    <source>
        <dbReference type="ARBA" id="ARBA00025592"/>
    </source>
</evidence>
<evidence type="ECO:0000313" key="20">
    <source>
        <dbReference type="Proteomes" id="UP000576260"/>
    </source>
</evidence>
<dbReference type="Pfam" id="PF00697">
    <property type="entry name" value="PRAI"/>
    <property type="match status" value="1"/>
</dbReference>
<keyword evidence="8 15" id="KW-0210">Decarboxylase</keyword>
<evidence type="ECO:0000256" key="9">
    <source>
        <dbReference type="ARBA" id="ARBA00022822"/>
    </source>
</evidence>
<comment type="similarity">
    <text evidence="15">Belongs to the TrpC family.</text>
</comment>
<dbReference type="EMBL" id="CP061280">
    <property type="protein sequence ID" value="QNS14831.1"/>
    <property type="molecule type" value="Genomic_DNA"/>
</dbReference>
<dbReference type="EC" id="5.3.1.24" evidence="16"/>
<dbReference type="Proteomes" id="UP000576260">
    <property type="component" value="Chromosome"/>
</dbReference>
<feature type="domain" description="N-(5'phosphoribosyl) anthranilate isomerase (PRAI)" evidence="18">
    <location>
        <begin position="284"/>
        <end position="479"/>
    </location>
</feature>
<dbReference type="CDD" id="cd00405">
    <property type="entry name" value="PRAI"/>
    <property type="match status" value="1"/>
</dbReference>
<keyword evidence="9 15" id="KW-0822">Tryptophan biosynthesis</keyword>
<dbReference type="InterPro" id="IPR013798">
    <property type="entry name" value="Indole-3-glycerol_P_synth_dom"/>
</dbReference>
<keyword evidence="7 15" id="KW-0028">Amino-acid biosynthesis</keyword>
<dbReference type="InterPro" id="IPR001240">
    <property type="entry name" value="PRAI_dom"/>
</dbReference>
<dbReference type="InterPro" id="IPR011060">
    <property type="entry name" value="RibuloseP-bd_barrel"/>
</dbReference>
<name>A0A7H1C1H6_9PAST</name>
<proteinExistence type="inferred from homology"/>
<dbReference type="CDD" id="cd00331">
    <property type="entry name" value="IGPS"/>
    <property type="match status" value="1"/>
</dbReference>
<keyword evidence="11 16" id="KW-0413">Isomerase</keyword>
<comment type="catalytic activity">
    <reaction evidence="2 15">
        <text>1-(2-carboxyphenylamino)-1-deoxy-D-ribulose 5-phosphate + H(+) = (1S,2R)-1-C-(indol-3-yl)glycerol 3-phosphate + CO2 + H2O</text>
        <dbReference type="Rhea" id="RHEA:23476"/>
        <dbReference type="ChEBI" id="CHEBI:15377"/>
        <dbReference type="ChEBI" id="CHEBI:15378"/>
        <dbReference type="ChEBI" id="CHEBI:16526"/>
        <dbReference type="ChEBI" id="CHEBI:58613"/>
        <dbReference type="ChEBI" id="CHEBI:58866"/>
        <dbReference type="EC" id="4.1.1.48"/>
    </reaction>
</comment>
<dbReference type="PANTHER" id="PTHR22854">
    <property type="entry name" value="TRYPTOPHAN BIOSYNTHESIS PROTEIN"/>
    <property type="match status" value="1"/>
</dbReference>
<dbReference type="GO" id="GO:0004425">
    <property type="term" value="F:indole-3-glycerol-phosphate synthase activity"/>
    <property type="evidence" value="ECO:0007669"/>
    <property type="project" value="UniProtKB-UniRule"/>
</dbReference>
<dbReference type="InterPro" id="IPR013785">
    <property type="entry name" value="Aldolase_TIM"/>
</dbReference>
<evidence type="ECO:0000256" key="6">
    <source>
        <dbReference type="ARBA" id="ARBA00009847"/>
    </source>
</evidence>
<dbReference type="EC" id="4.1.1.48" evidence="15"/>
<evidence type="ECO:0000256" key="4">
    <source>
        <dbReference type="ARBA" id="ARBA00004696"/>
    </source>
</evidence>
<comment type="function">
    <text evidence="14">Bifunctional enzyme that catalyzes two sequential steps of tryptophan biosynthetic pathway. The first reaction is catalyzed by the isomerase, coded by the TrpF domain; the second reaction is catalyzed by the synthase, coded by the TrpC domain.</text>
</comment>